<dbReference type="Proteomes" id="UP000011713">
    <property type="component" value="Unassembled WGS sequence"/>
</dbReference>
<accession>M4C308</accession>
<protein>
    <recommendedName>
        <fullName evidence="4">RxLR effector candidate protein</fullName>
    </recommendedName>
</protein>
<dbReference type="EnsemblProtists" id="HpaT813475">
    <property type="protein sequence ID" value="HpaP813475"/>
    <property type="gene ID" value="HpaG813475"/>
</dbReference>
<evidence type="ECO:0008006" key="4">
    <source>
        <dbReference type="Google" id="ProtNLM"/>
    </source>
</evidence>
<dbReference type="EMBL" id="JH599327">
    <property type="status" value="NOT_ANNOTATED_CDS"/>
    <property type="molecule type" value="Genomic_DNA"/>
</dbReference>
<name>M4C308_HYAAE</name>
<keyword evidence="3" id="KW-1185">Reference proteome</keyword>
<evidence type="ECO:0000256" key="1">
    <source>
        <dbReference type="SAM" id="SignalP"/>
    </source>
</evidence>
<evidence type="ECO:0000313" key="3">
    <source>
        <dbReference type="Proteomes" id="UP000011713"/>
    </source>
</evidence>
<organism evidence="2 3">
    <name type="scientific">Hyaloperonospora arabidopsidis (strain Emoy2)</name>
    <name type="common">Downy mildew agent</name>
    <name type="synonym">Peronospora arabidopsidis</name>
    <dbReference type="NCBI Taxonomy" id="559515"/>
    <lineage>
        <taxon>Eukaryota</taxon>
        <taxon>Sar</taxon>
        <taxon>Stramenopiles</taxon>
        <taxon>Oomycota</taxon>
        <taxon>Peronosporomycetes</taxon>
        <taxon>Peronosporales</taxon>
        <taxon>Peronosporaceae</taxon>
        <taxon>Hyaloperonospora</taxon>
    </lineage>
</organism>
<dbReference type="HOGENOM" id="CLU_1869077_0_0_1"/>
<dbReference type="VEuPathDB" id="FungiDB:HpaG813475"/>
<proteinExistence type="predicted"/>
<evidence type="ECO:0000313" key="2">
    <source>
        <dbReference type="EnsemblProtists" id="HpaP813475"/>
    </source>
</evidence>
<keyword evidence="1" id="KW-0732">Signal</keyword>
<reference evidence="2" key="2">
    <citation type="submission" date="2015-06" db="UniProtKB">
        <authorList>
            <consortium name="EnsemblProtists"/>
        </authorList>
    </citation>
    <scope>IDENTIFICATION</scope>
    <source>
        <strain evidence="2">Emoy2</strain>
    </source>
</reference>
<feature type="chain" id="PRO_5004049342" description="RxLR effector candidate protein" evidence="1">
    <location>
        <begin position="25"/>
        <end position="137"/>
    </location>
</feature>
<dbReference type="AlphaFoldDB" id="M4C308"/>
<feature type="signal peptide" evidence="1">
    <location>
        <begin position="1"/>
        <end position="24"/>
    </location>
</feature>
<dbReference type="InParanoid" id="M4C308"/>
<sequence length="137" mass="14913">MRPIGQSYFMTALVGAGLVSKAATEWTLDVSCPSQQPVTLTIAELTASYLCSDGTRKEVQMGNGYFMVDVNVETLALELKGSSVEILNFSSSATIKPVLSPGKLDFRYFSHLKSLRIIYSDIEDLSLPLPGEALTQM</sequence>
<reference evidence="3" key="1">
    <citation type="journal article" date="2010" name="Science">
        <title>Signatures of adaptation to obligate biotrophy in the Hyaloperonospora arabidopsidis genome.</title>
        <authorList>
            <person name="Baxter L."/>
            <person name="Tripathy S."/>
            <person name="Ishaque N."/>
            <person name="Boot N."/>
            <person name="Cabral A."/>
            <person name="Kemen E."/>
            <person name="Thines M."/>
            <person name="Ah-Fong A."/>
            <person name="Anderson R."/>
            <person name="Badejoko W."/>
            <person name="Bittner-Eddy P."/>
            <person name="Boore J.L."/>
            <person name="Chibucos M.C."/>
            <person name="Coates M."/>
            <person name="Dehal P."/>
            <person name="Delehaunty K."/>
            <person name="Dong S."/>
            <person name="Downton P."/>
            <person name="Dumas B."/>
            <person name="Fabro G."/>
            <person name="Fronick C."/>
            <person name="Fuerstenberg S.I."/>
            <person name="Fulton L."/>
            <person name="Gaulin E."/>
            <person name="Govers F."/>
            <person name="Hughes L."/>
            <person name="Humphray S."/>
            <person name="Jiang R.H."/>
            <person name="Judelson H."/>
            <person name="Kamoun S."/>
            <person name="Kyung K."/>
            <person name="Meijer H."/>
            <person name="Minx P."/>
            <person name="Morris P."/>
            <person name="Nelson J."/>
            <person name="Phuntumart V."/>
            <person name="Qutob D."/>
            <person name="Rehmany A."/>
            <person name="Rougon-Cardoso A."/>
            <person name="Ryden P."/>
            <person name="Torto-Alalibo T."/>
            <person name="Studholme D."/>
            <person name="Wang Y."/>
            <person name="Win J."/>
            <person name="Wood J."/>
            <person name="Clifton S.W."/>
            <person name="Rogers J."/>
            <person name="Van den Ackerveken G."/>
            <person name="Jones J.D."/>
            <person name="McDowell J.M."/>
            <person name="Beynon J."/>
            <person name="Tyler B.M."/>
        </authorList>
    </citation>
    <scope>NUCLEOTIDE SEQUENCE [LARGE SCALE GENOMIC DNA]</scope>
    <source>
        <strain evidence="3">Emoy2</strain>
    </source>
</reference>